<evidence type="ECO:0008006" key="4">
    <source>
        <dbReference type="Google" id="ProtNLM"/>
    </source>
</evidence>
<evidence type="ECO:0000313" key="3">
    <source>
        <dbReference type="Proteomes" id="UP000594262"/>
    </source>
</evidence>
<keyword evidence="1" id="KW-0732">Signal</keyword>
<accession>A0A7M5VCW4</accession>
<protein>
    <recommendedName>
        <fullName evidence="4">Chitin-binding type-4 domain-containing protein</fullName>
    </recommendedName>
</protein>
<evidence type="ECO:0000256" key="1">
    <source>
        <dbReference type="SAM" id="SignalP"/>
    </source>
</evidence>
<feature type="signal peptide" evidence="1">
    <location>
        <begin position="1"/>
        <end position="22"/>
    </location>
</feature>
<dbReference type="EnsemblMetazoa" id="CLYHEMT010567.1">
    <property type="protein sequence ID" value="CLYHEMP010567.1"/>
    <property type="gene ID" value="CLYHEMG010567"/>
</dbReference>
<proteinExistence type="predicted"/>
<organism evidence="2 3">
    <name type="scientific">Clytia hemisphaerica</name>
    <dbReference type="NCBI Taxonomy" id="252671"/>
    <lineage>
        <taxon>Eukaryota</taxon>
        <taxon>Metazoa</taxon>
        <taxon>Cnidaria</taxon>
        <taxon>Hydrozoa</taxon>
        <taxon>Hydroidolina</taxon>
        <taxon>Leptothecata</taxon>
        <taxon>Obeliida</taxon>
        <taxon>Clytiidae</taxon>
        <taxon>Clytia</taxon>
    </lineage>
</organism>
<sequence>MKTLLVLSLVVALCVIPEPTAGHGAMLLPYSWFDYKMWVKTKDGYKFDFVGIKSEQQCTAGSQIPRDVICPAPGSCGGYPYPSPACMWFNNYTHIEKPTLFDQKLRTYPHNEYPQYVLHNPWRAPGAAPISSPCGVAGGNPNGCIGGPKCGQDQGGFDKGPKAEDVDFPFHIHVTNWTRGEAVEVAWAIRANHGGGYSFRLCKMPEQGRKALTEECFQQTPLRFVGDRQWVQYGEDQSTRYEFPAVRTDKGTFPPGSQWTKNPIPACNGLGGGYNDPNPNKCSNGTQFPPPGPGLLGFGVDITDPLKNFPFSIIDLVQIPKDLEEGEYVLSFRWDCEQSPQVWNTCSSVRLH</sequence>
<keyword evidence="3" id="KW-1185">Reference proteome</keyword>
<reference evidence="2" key="1">
    <citation type="submission" date="2021-01" db="UniProtKB">
        <authorList>
            <consortium name="EnsemblMetazoa"/>
        </authorList>
    </citation>
    <scope>IDENTIFICATION</scope>
</reference>
<dbReference type="OrthoDB" id="550577at2759"/>
<evidence type="ECO:0000313" key="2">
    <source>
        <dbReference type="EnsemblMetazoa" id="CLYHEMP010567.1"/>
    </source>
</evidence>
<name>A0A7M5VCW4_9CNID</name>
<feature type="chain" id="PRO_5029690576" description="Chitin-binding type-4 domain-containing protein" evidence="1">
    <location>
        <begin position="23"/>
        <end position="352"/>
    </location>
</feature>
<dbReference type="Proteomes" id="UP000594262">
    <property type="component" value="Unplaced"/>
</dbReference>
<dbReference type="AlphaFoldDB" id="A0A7M5VCW4"/>